<dbReference type="KEGG" id="ppsu:NO713_05712"/>
<keyword evidence="2" id="KW-1185">Reference proteome</keyword>
<accession>A0A9W4GAM1</accession>
<organism evidence="1 2">
    <name type="scientific">Planktothrix pseudagardhii</name>
    <dbReference type="NCBI Taxonomy" id="132604"/>
    <lineage>
        <taxon>Bacteria</taxon>
        <taxon>Bacillati</taxon>
        <taxon>Cyanobacteriota</taxon>
        <taxon>Cyanophyceae</taxon>
        <taxon>Oscillatoriophycideae</taxon>
        <taxon>Oscillatoriales</taxon>
        <taxon>Microcoleaceae</taxon>
        <taxon>Planktothrix</taxon>
    </lineage>
</organism>
<dbReference type="AlphaFoldDB" id="A0A9W4GAM1"/>
<evidence type="ECO:0000313" key="1">
    <source>
        <dbReference type="EMBL" id="CAD5988451.1"/>
    </source>
</evidence>
<evidence type="ECO:0000313" key="2">
    <source>
        <dbReference type="Proteomes" id="UP001153719"/>
    </source>
</evidence>
<keyword evidence="1" id="KW-0614">Plasmid</keyword>
<geneLocation type="plasmid" evidence="1 2">
    <name>p1</name>
</geneLocation>
<gene>
    <name evidence="1" type="ORF">NO713_05712</name>
</gene>
<dbReference type="Proteomes" id="UP001153719">
    <property type="component" value="Plasmid p1"/>
</dbReference>
<sequence>MGRWGISKEKGVGVLMMQNIAYQWQTKFWQTLQQPENAEPLKQAALKGQLGKWTTALTTTVVSTSTAMGWQSSAKGHPLGLFPVSPSEYLALDVMSFTAGDKSWRFPIAVMELENSKDINRSAYSLWKVLCIRASLRIVFCYRSSAEERASLISFLRDEVLQAISLPDRMKLDGETIVVVGSRDDSATFPYGFFKWWQFETNTGNFSIL</sequence>
<reference evidence="1" key="1">
    <citation type="submission" date="2020-09" db="EMBL/GenBank/DDBJ databases">
        <authorList>
            <person name="Blom J."/>
        </authorList>
    </citation>
    <scope>NUCLEOTIDE SEQUENCE</scope>
    <source>
        <strain evidence="1">No.713</strain>
        <plasmid evidence="1">p1</plasmid>
    </source>
</reference>
<proteinExistence type="predicted"/>
<protein>
    <submittedName>
        <fullName evidence="1">Uncharacterized protein</fullName>
    </submittedName>
</protein>
<name>A0A9W4GAM1_9CYAN</name>
<dbReference type="EMBL" id="LR882968">
    <property type="protein sequence ID" value="CAD5988451.1"/>
    <property type="molecule type" value="Genomic_DNA"/>
</dbReference>